<comment type="caution">
    <text evidence="2">The sequence shown here is derived from an EMBL/GenBank/DDBJ whole genome shotgun (WGS) entry which is preliminary data.</text>
</comment>
<protein>
    <submittedName>
        <fullName evidence="2">Uncharacterized protein</fullName>
    </submittedName>
</protein>
<organism evidence="2 3">
    <name type="scientific">Adineta ricciae</name>
    <name type="common">Rotifer</name>
    <dbReference type="NCBI Taxonomy" id="249248"/>
    <lineage>
        <taxon>Eukaryota</taxon>
        <taxon>Metazoa</taxon>
        <taxon>Spiralia</taxon>
        <taxon>Gnathifera</taxon>
        <taxon>Rotifera</taxon>
        <taxon>Eurotatoria</taxon>
        <taxon>Bdelloidea</taxon>
        <taxon>Adinetida</taxon>
        <taxon>Adinetidae</taxon>
        <taxon>Adineta</taxon>
    </lineage>
</organism>
<proteinExistence type="predicted"/>
<feature type="chain" id="PRO_5032292858" evidence="1">
    <location>
        <begin position="22"/>
        <end position="113"/>
    </location>
</feature>
<reference evidence="2" key="1">
    <citation type="submission" date="2021-02" db="EMBL/GenBank/DDBJ databases">
        <authorList>
            <person name="Nowell W R."/>
        </authorList>
    </citation>
    <scope>NUCLEOTIDE SEQUENCE</scope>
</reference>
<name>A0A815GY62_ADIRI</name>
<gene>
    <name evidence="2" type="ORF">XAT740_LOCUS31139</name>
</gene>
<feature type="signal peptide" evidence="1">
    <location>
        <begin position="1"/>
        <end position="21"/>
    </location>
</feature>
<evidence type="ECO:0000313" key="3">
    <source>
        <dbReference type="Proteomes" id="UP000663828"/>
    </source>
</evidence>
<keyword evidence="3" id="KW-1185">Reference proteome</keyword>
<sequence length="113" mass="13072">MFRWLIIYTTFYLILFLSVDAAKKRAYSTGIADLVRTAFRQSFSRFVSRQTSYDSDVFRYTQLSQRGVGGLFAGESCRLSATICSHDEQCCSGRCICRRWAIMGEERCVRKCF</sequence>
<dbReference type="AlphaFoldDB" id="A0A815GY62"/>
<evidence type="ECO:0000256" key="1">
    <source>
        <dbReference type="SAM" id="SignalP"/>
    </source>
</evidence>
<accession>A0A815GY62</accession>
<evidence type="ECO:0000313" key="2">
    <source>
        <dbReference type="EMBL" id="CAF1344491.1"/>
    </source>
</evidence>
<dbReference type="EMBL" id="CAJNOR010002818">
    <property type="protein sequence ID" value="CAF1344491.1"/>
    <property type="molecule type" value="Genomic_DNA"/>
</dbReference>
<dbReference type="Proteomes" id="UP000663828">
    <property type="component" value="Unassembled WGS sequence"/>
</dbReference>
<keyword evidence="1" id="KW-0732">Signal</keyword>